<dbReference type="InterPro" id="IPR036388">
    <property type="entry name" value="WH-like_DNA-bd_sf"/>
</dbReference>
<dbReference type="OrthoDB" id="9785707at2"/>
<dbReference type="GO" id="GO:0009294">
    <property type="term" value="P:DNA-mediated transformation"/>
    <property type="evidence" value="ECO:0007669"/>
    <property type="project" value="InterPro"/>
</dbReference>
<comment type="similarity">
    <text evidence="1">Belongs to the DprA/Smf family.</text>
</comment>
<dbReference type="Pfam" id="PF02481">
    <property type="entry name" value="DNA_processg_A"/>
    <property type="match status" value="1"/>
</dbReference>
<sequence>MGDPRDWIAVAALPDLGPASIKRLWDHGWTPEKLFNSSLSDWQRLGLKKSTLNALNNYQCGSRNCLVSERVELALNWRGAADDHSILAITDPAYPTLLRELTDPPPVLFVKGEVSCLNLPQIGVVGSRSASVTGLGQAATMAEYLSESGFVINSGLALGVDAAAHMAAVKSKRPTIAVLGTGVDRIYPSRNQSLAESILSNKGAWVSEFFPGTAPLASHFPRRNRIISGMSLGILVVEAALRSGSLITARMAMEQNREVFAIPGPLNNPLSKGCHQLIREGAVLVESGADIVRELGSLLGAIAPAKDEDSASEPEYQVDSELGSLLQCMGFEICSVDQISQRSGLSVAKLSSMLVELELKGMISQTSSGYVRS</sequence>
<dbReference type="EMBL" id="AAOW01000002">
    <property type="protein sequence ID" value="EAR62599.1"/>
    <property type="molecule type" value="Genomic_DNA"/>
</dbReference>
<dbReference type="SUPFAM" id="SSF102405">
    <property type="entry name" value="MCP/YpsA-like"/>
    <property type="match status" value="1"/>
</dbReference>
<dbReference type="PANTHER" id="PTHR43022:SF1">
    <property type="entry name" value="PROTEIN SMF"/>
    <property type="match status" value="1"/>
</dbReference>
<reference evidence="4 5" key="1">
    <citation type="submission" date="2006-02" db="EMBL/GenBank/DDBJ databases">
        <authorList>
            <person name="Pinhassi J."/>
            <person name="Pedros-Alio C."/>
            <person name="Ferriera S."/>
            <person name="Johnson J."/>
            <person name="Kravitz S."/>
            <person name="Halpern A."/>
            <person name="Remington K."/>
            <person name="Beeson K."/>
            <person name="Tran B."/>
            <person name="Rogers Y.-H."/>
            <person name="Friedman R."/>
            <person name="Venter J.C."/>
        </authorList>
    </citation>
    <scope>NUCLEOTIDE SEQUENCE [LARGE SCALE GENOMIC DNA]</scope>
    <source>
        <strain evidence="4 5">MED92</strain>
    </source>
</reference>
<dbReference type="Gene3D" id="1.10.10.10">
    <property type="entry name" value="Winged helix-like DNA-binding domain superfamily/Winged helix DNA-binding domain"/>
    <property type="match status" value="1"/>
</dbReference>
<dbReference type="InterPro" id="IPR041614">
    <property type="entry name" value="DprA_WH"/>
</dbReference>
<evidence type="ECO:0000313" key="4">
    <source>
        <dbReference type="EMBL" id="EAR62599.1"/>
    </source>
</evidence>
<protein>
    <submittedName>
        <fullName evidence="4">SMF protein</fullName>
    </submittedName>
</protein>
<gene>
    <name evidence="4" type="ORF">MED92_05758</name>
</gene>
<evidence type="ECO:0000256" key="1">
    <source>
        <dbReference type="ARBA" id="ARBA00006525"/>
    </source>
</evidence>
<accession>A0A7U8CA72</accession>
<dbReference type="Pfam" id="PF17782">
    <property type="entry name" value="WHD_DprA"/>
    <property type="match status" value="1"/>
</dbReference>
<dbReference type="Proteomes" id="UP000002171">
    <property type="component" value="Unassembled WGS sequence"/>
</dbReference>
<dbReference type="AlphaFoldDB" id="A0A7U8CA72"/>
<dbReference type="NCBIfam" id="TIGR00732">
    <property type="entry name" value="dprA"/>
    <property type="match status" value="1"/>
</dbReference>
<evidence type="ECO:0000259" key="3">
    <source>
        <dbReference type="Pfam" id="PF17782"/>
    </source>
</evidence>
<dbReference type="PANTHER" id="PTHR43022">
    <property type="entry name" value="PROTEIN SMF"/>
    <property type="match status" value="1"/>
</dbReference>
<keyword evidence="5" id="KW-1185">Reference proteome</keyword>
<dbReference type="Gene3D" id="3.40.50.450">
    <property type="match status" value="1"/>
</dbReference>
<organism evidence="4 5">
    <name type="scientific">Neptuniibacter caesariensis</name>
    <dbReference type="NCBI Taxonomy" id="207954"/>
    <lineage>
        <taxon>Bacteria</taxon>
        <taxon>Pseudomonadati</taxon>
        <taxon>Pseudomonadota</taxon>
        <taxon>Gammaproteobacteria</taxon>
        <taxon>Oceanospirillales</taxon>
        <taxon>Oceanospirillaceae</taxon>
        <taxon>Neptuniibacter</taxon>
    </lineage>
</organism>
<name>A0A7U8CA72_NEPCE</name>
<evidence type="ECO:0000259" key="2">
    <source>
        <dbReference type="Pfam" id="PF02481"/>
    </source>
</evidence>
<feature type="domain" description="Smf/DprA SLOG" evidence="2">
    <location>
        <begin position="86"/>
        <end position="295"/>
    </location>
</feature>
<dbReference type="InterPro" id="IPR057666">
    <property type="entry name" value="DrpA_SLOG"/>
</dbReference>
<proteinExistence type="inferred from homology"/>
<dbReference type="RefSeq" id="WP_007021617.1">
    <property type="nucleotide sequence ID" value="NZ_CH724126.1"/>
</dbReference>
<dbReference type="InterPro" id="IPR003488">
    <property type="entry name" value="DprA"/>
</dbReference>
<comment type="caution">
    <text evidence="4">The sequence shown here is derived from an EMBL/GenBank/DDBJ whole genome shotgun (WGS) entry which is preliminary data.</text>
</comment>
<evidence type="ECO:0000313" key="5">
    <source>
        <dbReference type="Proteomes" id="UP000002171"/>
    </source>
</evidence>
<feature type="domain" description="DprA winged helix" evidence="3">
    <location>
        <begin position="311"/>
        <end position="366"/>
    </location>
</feature>